<dbReference type="Ensembl" id="ENSBOBT00000014742.1">
    <property type="protein sequence ID" value="ENSBOBP00000014406.1"/>
    <property type="gene ID" value="ENSBOBG00000009051.1"/>
</dbReference>
<organism evidence="1 2">
    <name type="scientific">Bubo bubo</name>
    <name type="common">Eurasian eagle-owl</name>
    <name type="synonym">Strix bubo</name>
    <dbReference type="NCBI Taxonomy" id="30461"/>
    <lineage>
        <taxon>Eukaryota</taxon>
        <taxon>Metazoa</taxon>
        <taxon>Chordata</taxon>
        <taxon>Craniata</taxon>
        <taxon>Vertebrata</taxon>
        <taxon>Euteleostomi</taxon>
        <taxon>Archelosauria</taxon>
        <taxon>Archosauria</taxon>
        <taxon>Dinosauria</taxon>
        <taxon>Saurischia</taxon>
        <taxon>Theropoda</taxon>
        <taxon>Coelurosauria</taxon>
        <taxon>Aves</taxon>
        <taxon>Neognathae</taxon>
        <taxon>Neoaves</taxon>
        <taxon>Telluraves</taxon>
        <taxon>Strigiformes</taxon>
        <taxon>Strigidae</taxon>
        <taxon>Bubo</taxon>
    </lineage>
</organism>
<dbReference type="InterPro" id="IPR035892">
    <property type="entry name" value="C2_domain_sf"/>
</dbReference>
<name>A0A8C0IE08_BUBBB</name>
<dbReference type="AlphaFoldDB" id="A0A8C0IE08"/>
<dbReference type="GO" id="GO:0042043">
    <property type="term" value="F:neurexin family protein binding"/>
    <property type="evidence" value="ECO:0007669"/>
    <property type="project" value="TreeGrafter"/>
</dbReference>
<dbReference type="Gene3D" id="2.60.40.150">
    <property type="entry name" value="C2 domain"/>
    <property type="match status" value="1"/>
</dbReference>
<evidence type="ECO:0000313" key="1">
    <source>
        <dbReference type="Ensembl" id="ENSBOBP00000014406.1"/>
    </source>
</evidence>
<protein>
    <submittedName>
        <fullName evidence="1">Uncharacterized protein</fullName>
    </submittedName>
</protein>
<dbReference type="SUPFAM" id="SSF49562">
    <property type="entry name" value="C2 domain (Calcium/lipid-binding domain, CaLB)"/>
    <property type="match status" value="1"/>
</dbReference>
<dbReference type="PANTHER" id="PTHR45716:SF3">
    <property type="entry name" value="SYNAPTOTAGMIN-LIKE PROTEIN 1"/>
    <property type="match status" value="1"/>
</dbReference>
<sequence length="99" mass="10850">RSVPGGGLGSVAVRGCVQFSLRYDPAKKELQVHVLRCRELAEAKKQRSDPRTCCRISPTAASARPRCGRGAWIPSSMRPSRFLTLLWGGFGGFLWFKGG</sequence>
<accession>A0A8C0IE08</accession>
<dbReference type="PANTHER" id="PTHR45716">
    <property type="entry name" value="BITESIZE, ISOFORM I"/>
    <property type="match status" value="1"/>
</dbReference>
<evidence type="ECO:0000313" key="2">
    <source>
        <dbReference type="Proteomes" id="UP000694567"/>
    </source>
</evidence>
<dbReference type="GO" id="GO:0005886">
    <property type="term" value="C:plasma membrane"/>
    <property type="evidence" value="ECO:0007669"/>
    <property type="project" value="TreeGrafter"/>
</dbReference>
<reference evidence="1" key="1">
    <citation type="submission" date="2025-08" db="UniProtKB">
        <authorList>
            <consortium name="Ensembl"/>
        </authorList>
    </citation>
    <scope>IDENTIFICATION</scope>
</reference>
<dbReference type="Proteomes" id="UP000694567">
    <property type="component" value="Unplaced"/>
</dbReference>
<keyword evidence="2" id="KW-1185">Reference proteome</keyword>
<proteinExistence type="predicted"/>
<reference evidence="1" key="2">
    <citation type="submission" date="2025-09" db="UniProtKB">
        <authorList>
            <consortium name="Ensembl"/>
        </authorList>
    </citation>
    <scope>IDENTIFICATION</scope>
</reference>
<dbReference type="GO" id="GO:0070382">
    <property type="term" value="C:exocytic vesicle"/>
    <property type="evidence" value="ECO:0007669"/>
    <property type="project" value="TreeGrafter"/>
</dbReference>
<dbReference type="GO" id="GO:0006887">
    <property type="term" value="P:exocytosis"/>
    <property type="evidence" value="ECO:0007669"/>
    <property type="project" value="TreeGrafter"/>
</dbReference>